<dbReference type="InterPro" id="IPR003594">
    <property type="entry name" value="HATPase_dom"/>
</dbReference>
<feature type="domain" description="Response regulatory" evidence="8">
    <location>
        <begin position="14"/>
        <end position="132"/>
    </location>
</feature>
<evidence type="ECO:0000259" key="7">
    <source>
        <dbReference type="PROSITE" id="PS50109"/>
    </source>
</evidence>
<keyword evidence="5 9" id="KW-0418">Kinase</keyword>
<dbReference type="PANTHER" id="PTHR43047">
    <property type="entry name" value="TWO-COMPONENT HISTIDINE PROTEIN KINASE"/>
    <property type="match status" value="1"/>
</dbReference>
<dbReference type="InterPro" id="IPR036890">
    <property type="entry name" value="HATPase_C_sf"/>
</dbReference>
<dbReference type="AlphaFoldDB" id="A0A917IYX0"/>
<gene>
    <name evidence="9" type="ORF">GCM10011379_22920</name>
</gene>
<dbReference type="PROSITE" id="PS50109">
    <property type="entry name" value="HIS_KIN"/>
    <property type="match status" value="1"/>
</dbReference>
<reference evidence="9" key="2">
    <citation type="submission" date="2020-09" db="EMBL/GenBank/DDBJ databases">
        <authorList>
            <person name="Sun Q."/>
            <person name="Zhou Y."/>
        </authorList>
    </citation>
    <scope>NUCLEOTIDE SEQUENCE</scope>
    <source>
        <strain evidence="9">CGMCC 1.15290</strain>
    </source>
</reference>
<dbReference type="Proteomes" id="UP000627292">
    <property type="component" value="Unassembled WGS sequence"/>
</dbReference>
<feature type="domain" description="Histidine kinase" evidence="7">
    <location>
        <begin position="161"/>
        <end position="372"/>
    </location>
</feature>
<dbReference type="Pfam" id="PF00072">
    <property type="entry name" value="Response_reg"/>
    <property type="match status" value="1"/>
</dbReference>
<comment type="caution">
    <text evidence="9">The sequence shown here is derived from an EMBL/GenBank/DDBJ whole genome shotgun (WGS) entry which is preliminary data.</text>
</comment>
<protein>
    <recommendedName>
        <fullName evidence="2">histidine kinase</fullName>
        <ecNumber evidence="2">2.7.13.3</ecNumber>
    </recommendedName>
</protein>
<comment type="catalytic activity">
    <reaction evidence="1">
        <text>ATP + protein L-histidine = ADP + protein N-phospho-L-histidine.</text>
        <dbReference type="EC" id="2.7.13.3"/>
    </reaction>
</comment>
<keyword evidence="10" id="KW-1185">Reference proteome</keyword>
<evidence type="ECO:0000256" key="6">
    <source>
        <dbReference type="PROSITE-ProRule" id="PRU00169"/>
    </source>
</evidence>
<evidence type="ECO:0000313" key="9">
    <source>
        <dbReference type="EMBL" id="GGH67538.1"/>
    </source>
</evidence>
<reference evidence="9" key="1">
    <citation type="journal article" date="2014" name="Int. J. Syst. Evol. Microbiol.">
        <title>Complete genome sequence of Corynebacterium casei LMG S-19264T (=DSM 44701T), isolated from a smear-ripened cheese.</title>
        <authorList>
            <consortium name="US DOE Joint Genome Institute (JGI-PGF)"/>
            <person name="Walter F."/>
            <person name="Albersmeier A."/>
            <person name="Kalinowski J."/>
            <person name="Ruckert C."/>
        </authorList>
    </citation>
    <scope>NUCLEOTIDE SEQUENCE</scope>
    <source>
        <strain evidence="9">CGMCC 1.15290</strain>
    </source>
</reference>
<evidence type="ECO:0000259" key="8">
    <source>
        <dbReference type="PROSITE" id="PS50110"/>
    </source>
</evidence>
<dbReference type="GO" id="GO:0009927">
    <property type="term" value="F:histidine phosphotransfer kinase activity"/>
    <property type="evidence" value="ECO:0007669"/>
    <property type="project" value="TreeGrafter"/>
</dbReference>
<evidence type="ECO:0000256" key="1">
    <source>
        <dbReference type="ARBA" id="ARBA00000085"/>
    </source>
</evidence>
<dbReference type="GO" id="GO:0000155">
    <property type="term" value="F:phosphorelay sensor kinase activity"/>
    <property type="evidence" value="ECO:0007669"/>
    <property type="project" value="InterPro"/>
</dbReference>
<accession>A0A917IYX0</accession>
<evidence type="ECO:0000256" key="5">
    <source>
        <dbReference type="ARBA" id="ARBA00022777"/>
    </source>
</evidence>
<dbReference type="Gene3D" id="3.30.565.10">
    <property type="entry name" value="Histidine kinase-like ATPase, C-terminal domain"/>
    <property type="match status" value="1"/>
</dbReference>
<proteinExistence type="predicted"/>
<dbReference type="Gene3D" id="1.10.287.130">
    <property type="match status" value="1"/>
</dbReference>
<dbReference type="SMART" id="SM00448">
    <property type="entry name" value="REC"/>
    <property type="match status" value="1"/>
</dbReference>
<dbReference type="EMBL" id="BMIB01000002">
    <property type="protein sequence ID" value="GGH67538.1"/>
    <property type="molecule type" value="Genomic_DNA"/>
</dbReference>
<dbReference type="EC" id="2.7.13.3" evidence="2"/>
<dbReference type="SUPFAM" id="SSF55874">
    <property type="entry name" value="ATPase domain of HSP90 chaperone/DNA topoisomerase II/histidine kinase"/>
    <property type="match status" value="1"/>
</dbReference>
<dbReference type="PANTHER" id="PTHR43047:SF72">
    <property type="entry name" value="OSMOSENSING HISTIDINE PROTEIN KINASE SLN1"/>
    <property type="match status" value="1"/>
</dbReference>
<evidence type="ECO:0000256" key="4">
    <source>
        <dbReference type="ARBA" id="ARBA00022679"/>
    </source>
</evidence>
<name>A0A917IYX0_9BACT</name>
<dbReference type="Pfam" id="PF02518">
    <property type="entry name" value="HATPase_c"/>
    <property type="match status" value="1"/>
</dbReference>
<keyword evidence="3 6" id="KW-0597">Phosphoprotein</keyword>
<dbReference type="Gene3D" id="3.40.50.2300">
    <property type="match status" value="1"/>
</dbReference>
<organism evidence="9 10">
    <name type="scientific">Filimonas zeae</name>
    <dbReference type="NCBI Taxonomy" id="1737353"/>
    <lineage>
        <taxon>Bacteria</taxon>
        <taxon>Pseudomonadati</taxon>
        <taxon>Bacteroidota</taxon>
        <taxon>Chitinophagia</taxon>
        <taxon>Chitinophagales</taxon>
        <taxon>Chitinophagaceae</taxon>
        <taxon>Filimonas</taxon>
    </lineage>
</organism>
<dbReference type="InterPro" id="IPR011006">
    <property type="entry name" value="CheY-like_superfamily"/>
</dbReference>
<dbReference type="InterPro" id="IPR003661">
    <property type="entry name" value="HisK_dim/P_dom"/>
</dbReference>
<dbReference type="InterPro" id="IPR036097">
    <property type="entry name" value="HisK_dim/P_sf"/>
</dbReference>
<dbReference type="SMART" id="SM00388">
    <property type="entry name" value="HisKA"/>
    <property type="match status" value="1"/>
</dbReference>
<dbReference type="InterPro" id="IPR004358">
    <property type="entry name" value="Sig_transdc_His_kin-like_C"/>
</dbReference>
<dbReference type="SUPFAM" id="SSF52172">
    <property type="entry name" value="CheY-like"/>
    <property type="match status" value="1"/>
</dbReference>
<dbReference type="CDD" id="cd00082">
    <property type="entry name" value="HisKA"/>
    <property type="match status" value="1"/>
</dbReference>
<dbReference type="RefSeq" id="WP_188952159.1">
    <property type="nucleotide sequence ID" value="NZ_BMIB01000002.1"/>
</dbReference>
<dbReference type="GO" id="GO:0005886">
    <property type="term" value="C:plasma membrane"/>
    <property type="evidence" value="ECO:0007669"/>
    <property type="project" value="TreeGrafter"/>
</dbReference>
<dbReference type="PRINTS" id="PR00344">
    <property type="entry name" value="BCTRLSENSOR"/>
</dbReference>
<dbReference type="SMART" id="SM00387">
    <property type="entry name" value="HATPase_c"/>
    <property type="match status" value="1"/>
</dbReference>
<sequence>MTSIRTEADSKAFTILLVDDREENLIALENMLEADGRRFLKAMSGNEALKLVLKNDDIGLIMLDVQMPGMDGFEVARLLKSNPKTRNISIIFVTAINKEEQYVIKGFEHGAVDYLQKPLDIHVTKAKVTVFEHLYLYQQGLKDSISEVERINKQLERFVYIVSHDLKSPLSAIITLLSVMESNEKIVRQADLRENIEMLSQAAGHLSDMIGSILEYSRQSVNQQTKEEVDVRELVLQIAYLLFPPKHINIDVVTDMPVVITTKLKLQQVFQNLISNAIKYNNKEQGVIQVGCQEVDGFYEFYVKDNGPGITKEDRKKIFQLFHVAGNTSATQDSSTGVGLNILKMLIEEQGGKIWVESQPGEGSVFYFQWRK</sequence>
<dbReference type="SUPFAM" id="SSF47384">
    <property type="entry name" value="Homodimeric domain of signal transducing histidine kinase"/>
    <property type="match status" value="1"/>
</dbReference>
<dbReference type="PROSITE" id="PS50110">
    <property type="entry name" value="RESPONSE_REGULATORY"/>
    <property type="match status" value="1"/>
</dbReference>
<feature type="modified residue" description="4-aspartylphosphate" evidence="6">
    <location>
        <position position="64"/>
    </location>
</feature>
<dbReference type="InterPro" id="IPR005467">
    <property type="entry name" value="His_kinase_dom"/>
</dbReference>
<evidence type="ECO:0000313" key="10">
    <source>
        <dbReference type="Proteomes" id="UP000627292"/>
    </source>
</evidence>
<keyword evidence="4" id="KW-0808">Transferase</keyword>
<dbReference type="Pfam" id="PF00512">
    <property type="entry name" value="HisKA"/>
    <property type="match status" value="1"/>
</dbReference>
<evidence type="ECO:0000256" key="3">
    <source>
        <dbReference type="ARBA" id="ARBA00022553"/>
    </source>
</evidence>
<evidence type="ECO:0000256" key="2">
    <source>
        <dbReference type="ARBA" id="ARBA00012438"/>
    </source>
</evidence>
<dbReference type="CDD" id="cd00075">
    <property type="entry name" value="HATPase"/>
    <property type="match status" value="1"/>
</dbReference>
<dbReference type="InterPro" id="IPR001789">
    <property type="entry name" value="Sig_transdc_resp-reg_receiver"/>
</dbReference>